<evidence type="ECO:0000256" key="9">
    <source>
        <dbReference type="ARBA" id="ARBA00023012"/>
    </source>
</evidence>
<dbReference type="Pfam" id="PF02518">
    <property type="entry name" value="HATPase_c"/>
    <property type="match status" value="1"/>
</dbReference>
<keyword evidence="7" id="KW-0067">ATP-binding</keyword>
<dbReference type="AlphaFoldDB" id="A0A087RUA4"/>
<keyword evidence="2" id="KW-0597">Phosphoprotein</keyword>
<evidence type="ECO:0000256" key="8">
    <source>
        <dbReference type="ARBA" id="ARBA00022989"/>
    </source>
</evidence>
<dbReference type="CDD" id="cd00082">
    <property type="entry name" value="HisKA"/>
    <property type="match status" value="1"/>
</dbReference>
<dbReference type="GO" id="GO:0005524">
    <property type="term" value="F:ATP binding"/>
    <property type="evidence" value="ECO:0007669"/>
    <property type="project" value="UniProtKB-KW"/>
</dbReference>
<dbReference type="PROSITE" id="PS50109">
    <property type="entry name" value="HIS_KIN"/>
    <property type="match status" value="1"/>
</dbReference>
<dbReference type="InterPro" id="IPR036097">
    <property type="entry name" value="HisK_dim/P_sf"/>
</dbReference>
<evidence type="ECO:0000256" key="2">
    <source>
        <dbReference type="ARBA" id="ARBA00022553"/>
    </source>
</evidence>
<gene>
    <name evidence="13" type="ORF">AAA799D11_00372</name>
</gene>
<evidence type="ECO:0000259" key="11">
    <source>
        <dbReference type="PROSITE" id="PS50109"/>
    </source>
</evidence>
<dbReference type="SUPFAM" id="SSF47384">
    <property type="entry name" value="Homodimeric domain of signal transducing histidine kinase"/>
    <property type="match status" value="1"/>
</dbReference>
<dbReference type="Pfam" id="PF00512">
    <property type="entry name" value="HisKA"/>
    <property type="match status" value="1"/>
</dbReference>
<evidence type="ECO:0000256" key="7">
    <source>
        <dbReference type="ARBA" id="ARBA00022840"/>
    </source>
</evidence>
<dbReference type="SUPFAM" id="SSF55874">
    <property type="entry name" value="ATPase domain of HSP90 chaperone/DNA topoisomerase II/histidine kinase"/>
    <property type="match status" value="1"/>
</dbReference>
<protein>
    <submittedName>
        <fullName evidence="13">Sensor protein ZraS</fullName>
        <ecNumber evidence="13">2.7.13.3</ecNumber>
    </submittedName>
</protein>
<dbReference type="InterPro" id="IPR003594">
    <property type="entry name" value="HATPase_dom"/>
</dbReference>
<dbReference type="InterPro" id="IPR006189">
    <property type="entry name" value="CHASE_dom"/>
</dbReference>
<dbReference type="PRINTS" id="PR00344">
    <property type="entry name" value="BCTRLSENSOR"/>
</dbReference>
<evidence type="ECO:0000256" key="6">
    <source>
        <dbReference type="ARBA" id="ARBA00022777"/>
    </source>
</evidence>
<dbReference type="Pfam" id="PF03924">
    <property type="entry name" value="CHASE"/>
    <property type="match status" value="1"/>
</dbReference>
<dbReference type="Gene3D" id="3.30.565.10">
    <property type="entry name" value="Histidine kinase-like ATPase, C-terminal domain"/>
    <property type="match status" value="1"/>
</dbReference>
<evidence type="ECO:0000256" key="3">
    <source>
        <dbReference type="ARBA" id="ARBA00022679"/>
    </source>
</evidence>
<dbReference type="SMART" id="SM00387">
    <property type="entry name" value="HATPase_c"/>
    <property type="match status" value="1"/>
</dbReference>
<dbReference type="EC" id="2.7.13.3" evidence="13"/>
<evidence type="ECO:0000256" key="10">
    <source>
        <dbReference type="ARBA" id="ARBA00023136"/>
    </source>
</evidence>
<evidence type="ECO:0000256" key="5">
    <source>
        <dbReference type="ARBA" id="ARBA00022741"/>
    </source>
</evidence>
<dbReference type="InterPro" id="IPR005467">
    <property type="entry name" value="His_kinase_dom"/>
</dbReference>
<comment type="caution">
    <text evidence="13">The sequence shown here is derived from an EMBL/GenBank/DDBJ whole genome shotgun (WGS) entry which is preliminary data.</text>
</comment>
<dbReference type="PANTHER" id="PTHR43065">
    <property type="entry name" value="SENSOR HISTIDINE KINASE"/>
    <property type="match status" value="1"/>
</dbReference>
<dbReference type="EMBL" id="JOSY01000010">
    <property type="protein sequence ID" value="KFM17058.1"/>
    <property type="molecule type" value="Genomic_DNA"/>
</dbReference>
<keyword evidence="9" id="KW-0902">Two-component regulatory system</keyword>
<proteinExistence type="predicted"/>
<evidence type="ECO:0000256" key="4">
    <source>
        <dbReference type="ARBA" id="ARBA00022692"/>
    </source>
</evidence>
<keyword evidence="8" id="KW-1133">Transmembrane helix</keyword>
<feature type="domain" description="Histidine kinase" evidence="11">
    <location>
        <begin position="156"/>
        <end position="357"/>
    </location>
</feature>
<feature type="domain" description="CHASE" evidence="12">
    <location>
        <begin position="1"/>
        <end position="97"/>
    </location>
</feature>
<evidence type="ECO:0000256" key="1">
    <source>
        <dbReference type="ARBA" id="ARBA00004370"/>
    </source>
</evidence>
<evidence type="ECO:0000313" key="13">
    <source>
        <dbReference type="EMBL" id="KFM17058.1"/>
    </source>
</evidence>
<dbReference type="InterPro" id="IPR036890">
    <property type="entry name" value="HATPase_C_sf"/>
</dbReference>
<evidence type="ECO:0000259" key="12">
    <source>
        <dbReference type="PROSITE" id="PS50839"/>
    </source>
</evidence>
<keyword evidence="14" id="KW-1185">Reference proteome</keyword>
<dbReference type="Gene3D" id="1.10.287.130">
    <property type="match status" value="1"/>
</dbReference>
<accession>A0A087RUA4</accession>
<keyword evidence="3 13" id="KW-0808">Transferase</keyword>
<sequence length="357" mass="40519">MQNGFLMIMPVYNSHDEKSPDFGEFMGFVYAVFRMNDFIEGTLQNEFFVHIETKIFDETQVSENLFFDSNEIKVFEKNKIFSNNNEIEFAGKKWIIRFEGVVPEYESNLVPEIPIIGYGMSGLLFYILLLFSKNIQLSQIMIKKEKIALVRELASRLSHDIRNPLSNIKMSTELLKKEKEIESKKSISDKLHVISKNVDRISHQVDDVLDFIRAGKIVKERISIMSCINESIESVKIPENIKVGINGKDVGFIGDPYQLQIAFRNIIINEIQAIENEKGSITIGLDEKPNSINITFEDSADKLQNSQVSVIFEPLITTKQAGTGLGLVSCKQIIENHGGSISAHAHPTRFNITLPKK</sequence>
<dbReference type="GO" id="GO:0016020">
    <property type="term" value="C:membrane"/>
    <property type="evidence" value="ECO:0007669"/>
    <property type="project" value="UniProtKB-SubCell"/>
</dbReference>
<name>A0A087RUA4_9ARCH</name>
<dbReference type="Gene3D" id="3.30.450.350">
    <property type="entry name" value="CHASE domain"/>
    <property type="match status" value="1"/>
</dbReference>
<dbReference type="InterPro" id="IPR003661">
    <property type="entry name" value="HisK_dim/P_dom"/>
</dbReference>
<keyword evidence="5" id="KW-0547">Nucleotide-binding</keyword>
<dbReference type="GO" id="GO:0000155">
    <property type="term" value="F:phosphorelay sensor kinase activity"/>
    <property type="evidence" value="ECO:0007669"/>
    <property type="project" value="InterPro"/>
</dbReference>
<reference evidence="13 14" key="1">
    <citation type="submission" date="2014-06" db="EMBL/GenBank/DDBJ databases">
        <authorList>
            <person name="Ngugi D.K."/>
            <person name="Blom J."/>
            <person name="Alam I."/>
            <person name="Rashid M."/>
            <person name="Baalawi W."/>
            <person name="Zhang G."/>
            <person name="Hikmawan T."/>
            <person name="Guan Y."/>
            <person name="Antunes A."/>
            <person name="Siam R."/>
            <person name="El-Dorry H."/>
            <person name="Bajic V."/>
            <person name="Stingl U."/>
        </authorList>
    </citation>
    <scope>NUCLEOTIDE SEQUENCE [LARGE SCALE GENOMIC DNA]</scope>
    <source>
        <strain evidence="13">SCGC AAA799-D11</strain>
    </source>
</reference>
<dbReference type="InterPro" id="IPR042240">
    <property type="entry name" value="CHASE_sf"/>
</dbReference>
<dbReference type="Proteomes" id="UP000029386">
    <property type="component" value="Unassembled WGS sequence"/>
</dbReference>
<evidence type="ECO:0000313" key="14">
    <source>
        <dbReference type="Proteomes" id="UP000029386"/>
    </source>
</evidence>
<keyword evidence="6" id="KW-0418">Kinase</keyword>
<dbReference type="STRING" id="1502291.AAA799D11_00372"/>
<dbReference type="PROSITE" id="PS50839">
    <property type="entry name" value="CHASE"/>
    <property type="match status" value="1"/>
</dbReference>
<comment type="subcellular location">
    <subcellularLocation>
        <location evidence="1">Membrane</location>
    </subcellularLocation>
</comment>
<dbReference type="PANTHER" id="PTHR43065:SF10">
    <property type="entry name" value="PEROXIDE STRESS-ACTIVATED HISTIDINE KINASE MAK3"/>
    <property type="match status" value="1"/>
</dbReference>
<keyword evidence="4" id="KW-0812">Transmembrane</keyword>
<keyword evidence="10" id="KW-0472">Membrane</keyword>
<organism evidence="13 14">
    <name type="scientific">Marine Group I thaumarchaeote SCGC AAA799-D11</name>
    <dbReference type="NCBI Taxonomy" id="1502291"/>
    <lineage>
        <taxon>Archaea</taxon>
        <taxon>Nitrososphaerota</taxon>
        <taxon>Marine Group I</taxon>
    </lineage>
</organism>
<dbReference type="InterPro" id="IPR004358">
    <property type="entry name" value="Sig_transdc_His_kin-like_C"/>
</dbReference>
<dbReference type="SMART" id="SM00388">
    <property type="entry name" value="HisKA"/>
    <property type="match status" value="1"/>
</dbReference>